<gene>
    <name evidence="2" type="ORF">SAMN04487891_112163</name>
    <name evidence="3" type="ORF">SAMN05216293_3907</name>
</gene>
<organism evidence="3 4">
    <name type="scientific">Flagellimonas taeanensis</name>
    <dbReference type="NCBI Taxonomy" id="1005926"/>
    <lineage>
        <taxon>Bacteria</taxon>
        <taxon>Pseudomonadati</taxon>
        <taxon>Bacteroidota</taxon>
        <taxon>Flavobacteriia</taxon>
        <taxon>Flavobacteriales</taxon>
        <taxon>Flavobacteriaceae</taxon>
        <taxon>Flagellimonas</taxon>
    </lineage>
</organism>
<sequence>MNWIISANSKMYDHSSSFEHYGSIDWRQGNAKFLLGDMVYIYCTRPLMMIQYKCKIDRVNLDSTQIRDDKQYWIDKDEYYKSLNGKFMTLRLIEQVSNEQMRFENLKKYGLKAAPQGPIRIKNERLLNHIETYFTDNYQIDFFPDILKEDQIEYEGAKKLVLVNRYERSSKARENAIRYHGLNCKVCDLNFKKVYGKIGEGFIHIHHLIPINEIGESYKIDFENDLIPVCPNCHAMLHRKLNGKEPTVYELKQILKKKNT</sequence>
<dbReference type="EMBL" id="FOKU01000012">
    <property type="protein sequence ID" value="SFC51541.1"/>
    <property type="molecule type" value="Genomic_DNA"/>
</dbReference>
<evidence type="ECO:0000313" key="2">
    <source>
        <dbReference type="EMBL" id="SFC51541.1"/>
    </source>
</evidence>
<evidence type="ECO:0000313" key="3">
    <source>
        <dbReference type="EMBL" id="SHL61212.1"/>
    </source>
</evidence>
<feature type="domain" description="HNH" evidence="1">
    <location>
        <begin position="184"/>
        <end position="239"/>
    </location>
</feature>
<dbReference type="CDD" id="cd00085">
    <property type="entry name" value="HNHc"/>
    <property type="match status" value="1"/>
</dbReference>
<evidence type="ECO:0000259" key="1">
    <source>
        <dbReference type="Pfam" id="PF01844"/>
    </source>
</evidence>
<dbReference type="OrthoDB" id="9779761at2"/>
<name>A0A1M7C1P8_9FLAO</name>
<protein>
    <submittedName>
        <fullName evidence="3">5-methylcytosine-specific restriction enzyme A</fullName>
    </submittedName>
</protein>
<reference evidence="3 4" key="1">
    <citation type="submission" date="2016-11" db="EMBL/GenBank/DDBJ databases">
        <authorList>
            <person name="Varghese N."/>
            <person name="Submissions S."/>
        </authorList>
    </citation>
    <scope>NUCLEOTIDE SEQUENCE [LARGE SCALE GENOMIC DNA]</scope>
    <source>
        <strain evidence="3 4">CGMCC 1.12174</strain>
        <strain evidence="2 5">DSM 26351</strain>
    </source>
</reference>
<dbReference type="STRING" id="1055723.SAMN05216293_3907"/>
<proteinExistence type="predicted"/>
<dbReference type="GO" id="GO:0003676">
    <property type="term" value="F:nucleic acid binding"/>
    <property type="evidence" value="ECO:0007669"/>
    <property type="project" value="InterPro"/>
</dbReference>
<evidence type="ECO:0000313" key="4">
    <source>
        <dbReference type="Proteomes" id="UP000184031"/>
    </source>
</evidence>
<dbReference type="Proteomes" id="UP000198940">
    <property type="component" value="Unassembled WGS sequence"/>
</dbReference>
<dbReference type="EMBL" id="FRAT01000012">
    <property type="protein sequence ID" value="SHL61212.1"/>
    <property type="molecule type" value="Genomic_DNA"/>
</dbReference>
<dbReference type="GO" id="GO:0004519">
    <property type="term" value="F:endonuclease activity"/>
    <property type="evidence" value="ECO:0007669"/>
    <property type="project" value="InterPro"/>
</dbReference>
<evidence type="ECO:0000313" key="5">
    <source>
        <dbReference type="Proteomes" id="UP000198940"/>
    </source>
</evidence>
<comment type="caution">
    <text evidence="3">The sequence shown here is derived from an EMBL/GenBank/DDBJ whole genome shotgun (WGS) entry which is preliminary data.</text>
</comment>
<accession>A0A1M7C1P8</accession>
<dbReference type="InterPro" id="IPR003615">
    <property type="entry name" value="HNH_nuc"/>
</dbReference>
<dbReference type="AlphaFoldDB" id="A0A1M7C1P8"/>
<dbReference type="InterPro" id="IPR002711">
    <property type="entry name" value="HNH"/>
</dbReference>
<dbReference type="Proteomes" id="UP000184031">
    <property type="component" value="Unassembled WGS sequence"/>
</dbReference>
<dbReference type="Pfam" id="PF01844">
    <property type="entry name" value="HNH"/>
    <property type="match status" value="1"/>
</dbReference>
<keyword evidence="5" id="KW-1185">Reference proteome</keyword>
<dbReference type="GO" id="GO:0008270">
    <property type="term" value="F:zinc ion binding"/>
    <property type="evidence" value="ECO:0007669"/>
    <property type="project" value="InterPro"/>
</dbReference>